<feature type="transmembrane region" description="Helical" evidence="1">
    <location>
        <begin position="20"/>
        <end position="39"/>
    </location>
</feature>
<dbReference type="EMBL" id="VSSQ01056521">
    <property type="protein sequence ID" value="MPN10378.1"/>
    <property type="molecule type" value="Genomic_DNA"/>
</dbReference>
<sequence>MMMLFAFFILISFYFENKKYWSLSGSLVCLFLFVAMNMVQHIKTMRSNQIVVFADRKHSHIDFISQKYHQLMTNDSLVAEKIAGRFWKSRKLHQPDFIQLDRSYFKQFMGKKCLILVDDFLDGKRTLHPISIDLLIIGNALKPDSEELLNCVKPKWCVTDQTISAWYMEKLKEACRKRKIKFYAVSKEGAYICDLKRP</sequence>
<keyword evidence="1" id="KW-0472">Membrane</keyword>
<name>A0A645F7N2_9ZZZZ</name>
<dbReference type="AlphaFoldDB" id="A0A645F7N2"/>
<keyword evidence="1" id="KW-0812">Transmembrane</keyword>
<evidence type="ECO:0000256" key="1">
    <source>
        <dbReference type="SAM" id="Phobius"/>
    </source>
</evidence>
<protein>
    <submittedName>
        <fullName evidence="2">Uncharacterized protein</fullName>
    </submittedName>
</protein>
<evidence type="ECO:0000313" key="2">
    <source>
        <dbReference type="EMBL" id="MPN10378.1"/>
    </source>
</evidence>
<keyword evidence="1" id="KW-1133">Transmembrane helix</keyword>
<gene>
    <name evidence="2" type="ORF">SDC9_157673</name>
</gene>
<organism evidence="2">
    <name type="scientific">bioreactor metagenome</name>
    <dbReference type="NCBI Taxonomy" id="1076179"/>
    <lineage>
        <taxon>unclassified sequences</taxon>
        <taxon>metagenomes</taxon>
        <taxon>ecological metagenomes</taxon>
    </lineage>
</organism>
<reference evidence="2" key="1">
    <citation type="submission" date="2019-08" db="EMBL/GenBank/DDBJ databases">
        <authorList>
            <person name="Kucharzyk K."/>
            <person name="Murdoch R.W."/>
            <person name="Higgins S."/>
            <person name="Loffler F."/>
        </authorList>
    </citation>
    <scope>NUCLEOTIDE SEQUENCE</scope>
</reference>
<proteinExistence type="predicted"/>
<comment type="caution">
    <text evidence="2">The sequence shown here is derived from an EMBL/GenBank/DDBJ whole genome shotgun (WGS) entry which is preliminary data.</text>
</comment>
<accession>A0A645F7N2</accession>